<evidence type="ECO:0000256" key="1">
    <source>
        <dbReference type="ARBA" id="ARBA00004442"/>
    </source>
</evidence>
<dbReference type="Proteomes" id="UP001595828">
    <property type="component" value="Unassembled WGS sequence"/>
</dbReference>
<comment type="caution">
    <text evidence="7">The sequence shown here is derived from an EMBL/GenBank/DDBJ whole genome shotgun (WGS) entry which is preliminary data.</text>
</comment>
<accession>A0ABV8RR53</accession>
<dbReference type="EMBL" id="JBHSDR010000006">
    <property type="protein sequence ID" value="MFC4295779.1"/>
    <property type="molecule type" value="Genomic_DNA"/>
</dbReference>
<evidence type="ECO:0000313" key="7">
    <source>
        <dbReference type="EMBL" id="MFC4295779.1"/>
    </source>
</evidence>
<keyword evidence="8" id="KW-1185">Reference proteome</keyword>
<evidence type="ECO:0000256" key="5">
    <source>
        <dbReference type="ARBA" id="ARBA00023237"/>
    </source>
</evidence>
<keyword evidence="3 6" id="KW-0732">Signal</keyword>
<evidence type="ECO:0000256" key="4">
    <source>
        <dbReference type="ARBA" id="ARBA00023136"/>
    </source>
</evidence>
<feature type="chain" id="PRO_5045062432" evidence="6">
    <location>
        <begin position="36"/>
        <end position="295"/>
    </location>
</feature>
<gene>
    <name evidence="7" type="ORF">ACFO0A_12005</name>
</gene>
<comment type="subcellular location">
    <subcellularLocation>
        <location evidence="1">Cell outer membrane</location>
    </subcellularLocation>
</comment>
<dbReference type="PANTHER" id="PTHR38776:SF1">
    <property type="entry name" value="MLTA-INTERACTING PROTEIN-RELATED"/>
    <property type="match status" value="1"/>
</dbReference>
<dbReference type="Pfam" id="PF06629">
    <property type="entry name" value="MipA"/>
    <property type="match status" value="1"/>
</dbReference>
<comment type="similarity">
    <text evidence="2">Belongs to the MipA/OmpV family.</text>
</comment>
<proteinExistence type="inferred from homology"/>
<dbReference type="RefSeq" id="WP_379539244.1">
    <property type="nucleotide sequence ID" value="NZ_JBHSDR010000006.1"/>
</dbReference>
<evidence type="ECO:0000313" key="8">
    <source>
        <dbReference type="Proteomes" id="UP001595828"/>
    </source>
</evidence>
<dbReference type="InterPro" id="IPR010583">
    <property type="entry name" value="MipA"/>
</dbReference>
<evidence type="ECO:0000256" key="3">
    <source>
        <dbReference type="ARBA" id="ARBA00022729"/>
    </source>
</evidence>
<reference evidence="8" key="1">
    <citation type="journal article" date="2019" name="Int. J. Syst. Evol. Microbiol.">
        <title>The Global Catalogue of Microorganisms (GCM) 10K type strain sequencing project: providing services to taxonomists for standard genome sequencing and annotation.</title>
        <authorList>
            <consortium name="The Broad Institute Genomics Platform"/>
            <consortium name="The Broad Institute Genome Sequencing Center for Infectious Disease"/>
            <person name="Wu L."/>
            <person name="Ma J."/>
        </authorList>
    </citation>
    <scope>NUCLEOTIDE SEQUENCE [LARGE SCALE GENOMIC DNA]</scope>
    <source>
        <strain evidence="8">CGMCC 1.12989</strain>
    </source>
</reference>
<keyword evidence="4" id="KW-0472">Membrane</keyword>
<protein>
    <submittedName>
        <fullName evidence="7">MipA/OmpV family protein</fullName>
    </submittedName>
</protein>
<keyword evidence="5" id="KW-0998">Cell outer membrane</keyword>
<evidence type="ECO:0000256" key="6">
    <source>
        <dbReference type="SAM" id="SignalP"/>
    </source>
</evidence>
<evidence type="ECO:0000256" key="2">
    <source>
        <dbReference type="ARBA" id="ARBA00005722"/>
    </source>
</evidence>
<feature type="signal peptide" evidence="6">
    <location>
        <begin position="1"/>
        <end position="35"/>
    </location>
</feature>
<dbReference type="PANTHER" id="PTHR38776">
    <property type="entry name" value="MLTA-INTERACTING PROTEIN-RELATED"/>
    <property type="match status" value="1"/>
</dbReference>
<sequence>MERTGVPTIMHAKTLRAAALAALAAAATTATPARAQNDGSQAETVFDGNYLTVGAGAVYSPSYEGSDDYVLYPAPVVQGNLLGVAITPRPGGVALDFIPDPKGAKVGFSLGPTARVRANRTGHIKDPVVKRLGKLDTAIEVGANAGITFYDLLTGYDSVTVSSDVRWDVAGAHKGMIVAPSVSYFTPLSKGAAVNLSLTAEHADDDYANYYFTVSPAGSVASGLPAFQAKGGWKNVGANLFAGVDLDGDLTNGGLAVFGIAGYNRLLGDAKRTPLTSIRGSRDQWVIGGGLGFTF</sequence>
<name>A0ABV8RR53_9SPHN</name>
<organism evidence="7 8">
    <name type="scientific">Novosphingobium tardum</name>
    <dbReference type="NCBI Taxonomy" id="1538021"/>
    <lineage>
        <taxon>Bacteria</taxon>
        <taxon>Pseudomonadati</taxon>
        <taxon>Pseudomonadota</taxon>
        <taxon>Alphaproteobacteria</taxon>
        <taxon>Sphingomonadales</taxon>
        <taxon>Sphingomonadaceae</taxon>
        <taxon>Novosphingobium</taxon>
    </lineage>
</organism>